<reference evidence="8" key="2">
    <citation type="submission" date="2020-09" db="EMBL/GenBank/DDBJ databases">
        <authorList>
            <person name="Sun Q."/>
            <person name="Sedlacek I."/>
        </authorList>
    </citation>
    <scope>NUCLEOTIDE SEQUENCE</scope>
    <source>
        <strain evidence="8">CCM 7684</strain>
    </source>
</reference>
<evidence type="ECO:0000256" key="4">
    <source>
        <dbReference type="RuleBase" id="RU004447"/>
    </source>
</evidence>
<evidence type="ECO:0000256" key="3">
    <source>
        <dbReference type="ARBA" id="ARBA00023049"/>
    </source>
</evidence>
<dbReference type="Gene3D" id="3.30.830.10">
    <property type="entry name" value="Metalloenzyme, LuxS/M16 peptidase-like"/>
    <property type="match status" value="2"/>
</dbReference>
<comment type="similarity">
    <text evidence="2 4">Belongs to the peptidase M16 family.</text>
</comment>
<keyword evidence="5" id="KW-0732">Signal</keyword>
<feature type="chain" id="PRO_5035156203" evidence="5">
    <location>
        <begin position="26"/>
        <end position="455"/>
    </location>
</feature>
<dbReference type="InterPro" id="IPR011249">
    <property type="entry name" value="Metalloenz_LuxS/M16"/>
</dbReference>
<dbReference type="GO" id="GO:0006508">
    <property type="term" value="P:proteolysis"/>
    <property type="evidence" value="ECO:0007669"/>
    <property type="project" value="UniProtKB-KW"/>
</dbReference>
<dbReference type="InterPro" id="IPR007863">
    <property type="entry name" value="Peptidase_M16_C"/>
</dbReference>
<evidence type="ECO:0000313" key="9">
    <source>
        <dbReference type="Proteomes" id="UP000602745"/>
    </source>
</evidence>
<dbReference type="PANTHER" id="PTHR11851:SF49">
    <property type="entry name" value="MITOCHONDRIAL-PROCESSING PEPTIDASE SUBUNIT ALPHA"/>
    <property type="match status" value="1"/>
</dbReference>
<dbReference type="Proteomes" id="UP000602745">
    <property type="component" value="Unassembled WGS sequence"/>
</dbReference>
<proteinExistence type="inferred from homology"/>
<dbReference type="PANTHER" id="PTHR11851">
    <property type="entry name" value="METALLOPROTEASE"/>
    <property type="match status" value="1"/>
</dbReference>
<dbReference type="SUPFAM" id="SSF63411">
    <property type="entry name" value="LuxS/MPP-like metallohydrolase"/>
    <property type="match status" value="2"/>
</dbReference>
<dbReference type="PROSITE" id="PS00143">
    <property type="entry name" value="INSULINASE"/>
    <property type="match status" value="1"/>
</dbReference>
<evidence type="ECO:0000259" key="7">
    <source>
        <dbReference type="Pfam" id="PF05193"/>
    </source>
</evidence>
<feature type="domain" description="Peptidase M16 C-terminal" evidence="7">
    <location>
        <begin position="200"/>
        <end position="383"/>
    </location>
</feature>
<accession>A0A8J2YFS1</accession>
<dbReference type="InterPro" id="IPR011765">
    <property type="entry name" value="Pept_M16_N"/>
</dbReference>
<comment type="cofactor">
    <cofactor evidence="1">
        <name>Zn(2+)</name>
        <dbReference type="ChEBI" id="CHEBI:29105"/>
    </cofactor>
</comment>
<dbReference type="GO" id="GO:0046872">
    <property type="term" value="F:metal ion binding"/>
    <property type="evidence" value="ECO:0007669"/>
    <property type="project" value="InterPro"/>
</dbReference>
<evidence type="ECO:0000256" key="5">
    <source>
        <dbReference type="SAM" id="SignalP"/>
    </source>
</evidence>
<evidence type="ECO:0000313" key="8">
    <source>
        <dbReference type="EMBL" id="GGE34303.1"/>
    </source>
</evidence>
<feature type="signal peptide" evidence="5">
    <location>
        <begin position="1"/>
        <end position="25"/>
    </location>
</feature>
<organism evidence="8 9">
    <name type="scientific">Agaricicola taiwanensis</name>
    <dbReference type="NCBI Taxonomy" id="591372"/>
    <lineage>
        <taxon>Bacteria</taxon>
        <taxon>Pseudomonadati</taxon>
        <taxon>Pseudomonadota</taxon>
        <taxon>Alphaproteobacteria</taxon>
        <taxon>Rhodobacterales</taxon>
        <taxon>Paracoccaceae</taxon>
        <taxon>Agaricicola</taxon>
    </lineage>
</organism>
<sequence length="455" mass="49724">MFSLSRLMVSALVTATLSHGTLAQAQPANITGPEVETFTLNNGLQVVVIPDHRAPVVTHMIWYKVGAADEPEGESGIAHFLEHLMFKGTKTHPGGAFSAMVSELGGQENAFTSQDYTSYYQRVAKEHLPTVMEFEADRMTGLVLSDEVVNPERDVVLEERRMRTDNDPGSRLSEAIAATLFVNHPYGTPIIGWQHEIEQLDRANALSFYDRFYTPNNAIVVVAGDVTTGEVRTLAEATYGKIERRGDVGPRMRPAEPDLLAARRVTLADPRARQPSLTRTYIVPSYANAEGRQAHALDLLAFILGGGSTSRLHRSLVADQSIAASAGSYYQGDALDQSRFVVYAIPRENIDMERLEKALDAELSKIVKDGVTAEELTRAKKRLVAETIYAQDSQTTLARAYGTTLTTGGTVEDVKEWPSVIEAVSAEEIQAAAKLALQINRSVTGLLLTEEAPPQ</sequence>
<feature type="domain" description="Peptidase M16 N-terminal" evidence="6">
    <location>
        <begin position="46"/>
        <end position="191"/>
    </location>
</feature>
<dbReference type="Pfam" id="PF05193">
    <property type="entry name" value="Peptidase_M16_C"/>
    <property type="match status" value="1"/>
</dbReference>
<dbReference type="InterPro" id="IPR050361">
    <property type="entry name" value="MPP/UQCRC_Complex"/>
</dbReference>
<gene>
    <name evidence="8" type="ORF">GCM10007276_09590</name>
</gene>
<comment type="caution">
    <text evidence="8">The sequence shown here is derived from an EMBL/GenBank/DDBJ whole genome shotgun (WGS) entry which is preliminary data.</text>
</comment>
<dbReference type="Pfam" id="PF00675">
    <property type="entry name" value="Peptidase_M16"/>
    <property type="match status" value="1"/>
</dbReference>
<keyword evidence="9" id="KW-1185">Reference proteome</keyword>
<keyword evidence="8" id="KW-0645">Protease</keyword>
<keyword evidence="3" id="KW-0378">Hydrolase</keyword>
<protein>
    <submittedName>
        <fullName evidence="8">Putative zinc protease y4wA</fullName>
    </submittedName>
</protein>
<dbReference type="InterPro" id="IPR001431">
    <property type="entry name" value="Pept_M16_Zn_BS"/>
</dbReference>
<evidence type="ECO:0000256" key="1">
    <source>
        <dbReference type="ARBA" id="ARBA00001947"/>
    </source>
</evidence>
<dbReference type="AlphaFoldDB" id="A0A8J2YFS1"/>
<keyword evidence="3" id="KW-0482">Metalloprotease</keyword>
<evidence type="ECO:0000259" key="6">
    <source>
        <dbReference type="Pfam" id="PF00675"/>
    </source>
</evidence>
<dbReference type="GO" id="GO:0004222">
    <property type="term" value="F:metalloendopeptidase activity"/>
    <property type="evidence" value="ECO:0007669"/>
    <property type="project" value="InterPro"/>
</dbReference>
<dbReference type="EMBL" id="BMCP01000001">
    <property type="protein sequence ID" value="GGE34303.1"/>
    <property type="molecule type" value="Genomic_DNA"/>
</dbReference>
<name>A0A8J2YFS1_9RHOB</name>
<evidence type="ECO:0000256" key="2">
    <source>
        <dbReference type="ARBA" id="ARBA00007261"/>
    </source>
</evidence>
<reference evidence="8" key="1">
    <citation type="journal article" date="2014" name="Int. J. Syst. Evol. Microbiol.">
        <title>Complete genome sequence of Corynebacterium casei LMG S-19264T (=DSM 44701T), isolated from a smear-ripened cheese.</title>
        <authorList>
            <consortium name="US DOE Joint Genome Institute (JGI-PGF)"/>
            <person name="Walter F."/>
            <person name="Albersmeier A."/>
            <person name="Kalinowski J."/>
            <person name="Ruckert C."/>
        </authorList>
    </citation>
    <scope>NUCLEOTIDE SEQUENCE</scope>
    <source>
        <strain evidence="8">CCM 7684</strain>
    </source>
</reference>